<dbReference type="eggNOG" id="arCOG02410">
    <property type="taxonomic scope" value="Archaea"/>
</dbReference>
<sequence length="81" mass="8987">MPGELGQELPTPAHFEQAAEMVEKEDIADAGTTTRPDPQDHIDSIKQAVDAGYDHVYVHQIGPEQEPAIEFYEEEVLPSVQ</sequence>
<dbReference type="SUPFAM" id="SSF51679">
    <property type="entry name" value="Bacterial luciferase-like"/>
    <property type="match status" value="1"/>
</dbReference>
<dbReference type="GO" id="GO:0016705">
    <property type="term" value="F:oxidoreductase activity, acting on paired donors, with incorporation or reduction of molecular oxygen"/>
    <property type="evidence" value="ECO:0007669"/>
    <property type="project" value="InterPro"/>
</dbReference>
<dbReference type="InterPro" id="IPR036661">
    <property type="entry name" value="Luciferase-like_sf"/>
</dbReference>
<dbReference type="STRING" id="1114856.GCA_000383975_00657"/>
<dbReference type="PATRIC" id="fig|1114856.3.peg.4316"/>
<comment type="caution">
    <text evidence="1">The sequence shown here is derived from an EMBL/GenBank/DDBJ whole genome shotgun (WGS) entry which is preliminary data.</text>
</comment>
<evidence type="ECO:0000313" key="2">
    <source>
        <dbReference type="Proteomes" id="UP000011599"/>
    </source>
</evidence>
<proteinExistence type="predicted"/>
<name>L9VI76_9EURY</name>
<organism evidence="1 2">
    <name type="scientific">Natronorubrum tibetense GA33</name>
    <dbReference type="NCBI Taxonomy" id="1114856"/>
    <lineage>
        <taxon>Archaea</taxon>
        <taxon>Methanobacteriati</taxon>
        <taxon>Methanobacteriota</taxon>
        <taxon>Stenosarchaea group</taxon>
        <taxon>Halobacteria</taxon>
        <taxon>Halobacteriales</taxon>
        <taxon>Natrialbaceae</taxon>
        <taxon>Natronorubrum</taxon>
    </lineage>
</organism>
<accession>L9VI76</accession>
<protein>
    <submittedName>
        <fullName evidence="1">G6PDH family F420-dependent oxidoreductase</fullName>
    </submittedName>
</protein>
<gene>
    <name evidence="1" type="ORF">C496_20915</name>
</gene>
<keyword evidence="2" id="KW-1185">Reference proteome</keyword>
<reference evidence="1 2" key="1">
    <citation type="journal article" date="2014" name="PLoS Genet.">
        <title>Phylogenetically driven sequencing of extremely halophilic archaea reveals strategies for static and dynamic osmo-response.</title>
        <authorList>
            <person name="Becker E.A."/>
            <person name="Seitzer P.M."/>
            <person name="Tritt A."/>
            <person name="Larsen D."/>
            <person name="Krusor M."/>
            <person name="Yao A.I."/>
            <person name="Wu D."/>
            <person name="Madern D."/>
            <person name="Eisen J.A."/>
            <person name="Darling A.E."/>
            <person name="Facciotti M.T."/>
        </authorList>
    </citation>
    <scope>NUCLEOTIDE SEQUENCE [LARGE SCALE GENOMIC DNA]</scope>
    <source>
        <strain evidence="1 2">GA33</strain>
    </source>
</reference>
<dbReference type="AlphaFoldDB" id="L9VI76"/>
<dbReference type="Gene3D" id="3.20.20.30">
    <property type="entry name" value="Luciferase-like domain"/>
    <property type="match status" value="1"/>
</dbReference>
<dbReference type="Proteomes" id="UP000011599">
    <property type="component" value="Unassembled WGS sequence"/>
</dbReference>
<dbReference type="EMBL" id="AOHW01000049">
    <property type="protein sequence ID" value="ELY36682.1"/>
    <property type="molecule type" value="Genomic_DNA"/>
</dbReference>
<evidence type="ECO:0000313" key="1">
    <source>
        <dbReference type="EMBL" id="ELY36682.1"/>
    </source>
</evidence>